<sequence length="140" mass="14927">MKPLLVLLAGIAVGGASGYIAKQYGAPIEVATDDHIETAFVEVDDIVAPLVLPDGKRLAGYVSFKLALEVPLEESEEITSRLPLLLHEINMRTYRKPMASGPDGTLPTLEVFRAVVEESSNVVFGQGAVRTIAIARATPA</sequence>
<dbReference type="AlphaFoldDB" id="A0A345YJQ0"/>
<gene>
    <name evidence="1" type="ORF">DVR09_14730</name>
</gene>
<protein>
    <recommendedName>
        <fullName evidence="3">Flagellar basal body-associated protein FliL</fullName>
    </recommendedName>
</protein>
<evidence type="ECO:0000313" key="2">
    <source>
        <dbReference type="Proteomes" id="UP000254508"/>
    </source>
</evidence>
<accession>A0A345YJQ0</accession>
<evidence type="ECO:0000313" key="1">
    <source>
        <dbReference type="EMBL" id="AXK44152.1"/>
    </source>
</evidence>
<organism evidence="1 2">
    <name type="scientific">Erythrobacter aureus</name>
    <dbReference type="NCBI Taxonomy" id="2182384"/>
    <lineage>
        <taxon>Bacteria</taxon>
        <taxon>Pseudomonadati</taxon>
        <taxon>Pseudomonadota</taxon>
        <taxon>Alphaproteobacteria</taxon>
        <taxon>Sphingomonadales</taxon>
        <taxon>Erythrobacteraceae</taxon>
        <taxon>Erythrobacter/Porphyrobacter group</taxon>
        <taxon>Erythrobacter</taxon>
    </lineage>
</organism>
<proteinExistence type="predicted"/>
<keyword evidence="2" id="KW-1185">Reference proteome</keyword>
<reference evidence="1 2" key="1">
    <citation type="submission" date="2018-07" db="EMBL/GenBank/DDBJ databases">
        <title>Genome sequence of Erythrobacter strain YH-07, an antagonistic bacterium isolated from Yellow Sea.</title>
        <authorList>
            <person name="Tang T."/>
            <person name="Liu Q."/>
            <person name="Sun X."/>
        </authorList>
    </citation>
    <scope>NUCLEOTIDE SEQUENCE [LARGE SCALE GENOMIC DNA]</scope>
    <source>
        <strain evidence="1 2">YH-07</strain>
        <plasmid evidence="1 2">unnamed</plasmid>
    </source>
</reference>
<keyword evidence="1" id="KW-0614">Plasmid</keyword>
<dbReference type="OrthoDB" id="7502927at2"/>
<geneLocation type="plasmid" evidence="1 2">
    <name>unnamed</name>
</geneLocation>
<dbReference type="Proteomes" id="UP000254508">
    <property type="component" value="Plasmid unnamed"/>
</dbReference>
<dbReference type="KEGG" id="err:DVR09_14730"/>
<name>A0A345YJQ0_9SPHN</name>
<dbReference type="EMBL" id="CP031358">
    <property type="protein sequence ID" value="AXK44152.1"/>
    <property type="molecule type" value="Genomic_DNA"/>
</dbReference>
<evidence type="ECO:0008006" key="3">
    <source>
        <dbReference type="Google" id="ProtNLM"/>
    </source>
</evidence>